<keyword evidence="5" id="KW-1185">Reference proteome</keyword>
<dbReference type="PANTHER" id="PTHR24179:SF20">
    <property type="entry name" value="PROTEIN PHOSPHATASE 1 REGULATORY SUBUNIT 12A"/>
    <property type="match status" value="1"/>
</dbReference>
<dbReference type="PANTHER" id="PTHR24179">
    <property type="entry name" value="PROTEIN PHOSPHATASE 1 REGULATORY SUBUNIT 12"/>
    <property type="match status" value="1"/>
</dbReference>
<feature type="region of interest" description="Disordered" evidence="3">
    <location>
        <begin position="177"/>
        <end position="217"/>
    </location>
</feature>
<dbReference type="Gene3D" id="6.10.140.390">
    <property type="match status" value="1"/>
</dbReference>
<comment type="caution">
    <text evidence="4">The sequence shown here is derived from an EMBL/GenBank/DDBJ whole genome shotgun (WGS) entry which is preliminary data.</text>
</comment>
<feature type="compositionally biased region" description="Basic and acidic residues" evidence="3">
    <location>
        <begin position="189"/>
        <end position="208"/>
    </location>
</feature>
<dbReference type="EMBL" id="JAYMGO010000023">
    <property type="protein sequence ID" value="KAL1249654.1"/>
    <property type="molecule type" value="Genomic_DNA"/>
</dbReference>
<feature type="compositionally biased region" description="Basic residues" evidence="3">
    <location>
        <begin position="125"/>
        <end position="135"/>
    </location>
</feature>
<dbReference type="InterPro" id="IPR051226">
    <property type="entry name" value="PP1_Regulatory_Subunit"/>
</dbReference>
<evidence type="ECO:0000256" key="1">
    <source>
        <dbReference type="ARBA" id="ARBA00022737"/>
    </source>
</evidence>
<evidence type="ECO:0000313" key="5">
    <source>
        <dbReference type="Proteomes" id="UP001558613"/>
    </source>
</evidence>
<gene>
    <name evidence="4" type="ORF">QQF64_020659</name>
</gene>
<accession>A0ABR3LD81</accession>
<protein>
    <submittedName>
        <fullName evidence="4">Uncharacterized protein</fullName>
    </submittedName>
</protein>
<evidence type="ECO:0000256" key="3">
    <source>
        <dbReference type="SAM" id="MobiDB-lite"/>
    </source>
</evidence>
<sequence>MDRLRLLQENSAQRLFQISASSVPPADIQMQTMCVCARSRAALLLSLSEAGGTGCPRGLFFFLSSPSLCPPLNLCSLLCSRLHGSLSSAGISSTSGVVSDWMMQDCLLRTHMIPVRDEEAESQRKAKSRQARQTRRATQGVTLSELMEAKRTFGLSKLDLQTGEVCRSSERLCLQRRFPEDTTETSPSLREEQQSEKHQCDHLDEQGNWKRRPGSKPVRSSFCLSSVKGACGFTPSLKSYGTSIESEWTDENDNIFYGSSNASLTRQLTEDCDLSAELTGPLNEHSVTLGKPVCNRRKLLCSCGLYRSLIINTDTHQDGAARCLLKHVT</sequence>
<organism evidence="4 5">
    <name type="scientific">Cirrhinus molitorella</name>
    <name type="common">mud carp</name>
    <dbReference type="NCBI Taxonomy" id="172907"/>
    <lineage>
        <taxon>Eukaryota</taxon>
        <taxon>Metazoa</taxon>
        <taxon>Chordata</taxon>
        <taxon>Craniata</taxon>
        <taxon>Vertebrata</taxon>
        <taxon>Euteleostomi</taxon>
        <taxon>Actinopterygii</taxon>
        <taxon>Neopterygii</taxon>
        <taxon>Teleostei</taxon>
        <taxon>Ostariophysi</taxon>
        <taxon>Cypriniformes</taxon>
        <taxon>Cyprinidae</taxon>
        <taxon>Labeoninae</taxon>
        <taxon>Labeonini</taxon>
        <taxon>Cirrhinus</taxon>
    </lineage>
</organism>
<reference evidence="4 5" key="1">
    <citation type="submission" date="2023-09" db="EMBL/GenBank/DDBJ databases">
        <authorList>
            <person name="Wang M."/>
        </authorList>
    </citation>
    <scope>NUCLEOTIDE SEQUENCE [LARGE SCALE GENOMIC DNA]</scope>
    <source>
        <strain evidence="4">GT-2023</strain>
        <tissue evidence="4">Liver</tissue>
    </source>
</reference>
<evidence type="ECO:0000313" key="4">
    <source>
        <dbReference type="EMBL" id="KAL1249654.1"/>
    </source>
</evidence>
<evidence type="ECO:0000256" key="2">
    <source>
        <dbReference type="ARBA" id="ARBA00023043"/>
    </source>
</evidence>
<proteinExistence type="predicted"/>
<dbReference type="Proteomes" id="UP001558613">
    <property type="component" value="Unassembled WGS sequence"/>
</dbReference>
<name>A0ABR3LD81_9TELE</name>
<keyword evidence="1" id="KW-0677">Repeat</keyword>
<feature type="region of interest" description="Disordered" evidence="3">
    <location>
        <begin position="117"/>
        <end position="139"/>
    </location>
</feature>
<keyword evidence="2" id="KW-0040">ANK repeat</keyword>